<evidence type="ECO:0000256" key="7">
    <source>
        <dbReference type="PIRNR" id="PIRNR036427"/>
    </source>
</evidence>
<gene>
    <name evidence="9" type="primary">cobI</name>
    <name evidence="9" type="ORF">EQM06_03665</name>
</gene>
<evidence type="ECO:0000256" key="2">
    <source>
        <dbReference type="ARBA" id="ARBA00005879"/>
    </source>
</evidence>
<dbReference type="PIRSF" id="PIRSF036427">
    <property type="entry name" value="Precrrn-2_mtase"/>
    <property type="match status" value="1"/>
</dbReference>
<dbReference type="EMBL" id="CP035281">
    <property type="protein sequence ID" value="QAT42399.1"/>
    <property type="molecule type" value="Genomic_DNA"/>
</dbReference>
<proteinExistence type="inferred from homology"/>
<evidence type="ECO:0000256" key="6">
    <source>
        <dbReference type="ARBA" id="ARBA00022691"/>
    </source>
</evidence>
<keyword evidence="10" id="KW-1185">Reference proteome</keyword>
<dbReference type="NCBIfam" id="TIGR01467">
    <property type="entry name" value="cobI_cbiL"/>
    <property type="match status" value="1"/>
</dbReference>
<evidence type="ECO:0000259" key="8">
    <source>
        <dbReference type="Pfam" id="PF00590"/>
    </source>
</evidence>
<reference evidence="9 10" key="1">
    <citation type="submission" date="2019-01" db="EMBL/GenBank/DDBJ databases">
        <title>Draft genomes of a novel of Aminipila strains.</title>
        <authorList>
            <person name="Ma S."/>
        </authorList>
    </citation>
    <scope>NUCLEOTIDE SEQUENCE [LARGE SCALE GENOMIC DNA]</scope>
    <source>
        <strain evidence="10">JN-39</strain>
    </source>
</reference>
<dbReference type="Proteomes" id="UP000287601">
    <property type="component" value="Chromosome"/>
</dbReference>
<evidence type="ECO:0000313" key="10">
    <source>
        <dbReference type="Proteomes" id="UP000287601"/>
    </source>
</evidence>
<dbReference type="GO" id="GO:0032259">
    <property type="term" value="P:methylation"/>
    <property type="evidence" value="ECO:0007669"/>
    <property type="project" value="UniProtKB-KW"/>
</dbReference>
<comment type="pathway">
    <text evidence="1">Cofactor biosynthesis; adenosylcobalamin biosynthesis.</text>
</comment>
<dbReference type="Pfam" id="PF00590">
    <property type="entry name" value="TP_methylase"/>
    <property type="match status" value="1"/>
</dbReference>
<dbReference type="UniPathway" id="UPA00148"/>
<evidence type="ECO:0000256" key="1">
    <source>
        <dbReference type="ARBA" id="ARBA00004953"/>
    </source>
</evidence>
<keyword evidence="5 9" id="KW-0808">Transferase</keyword>
<dbReference type="Gene3D" id="3.30.950.10">
    <property type="entry name" value="Methyltransferase, Cobalt-precorrin-4 Transmethylase, Domain 2"/>
    <property type="match status" value="1"/>
</dbReference>
<dbReference type="CDD" id="cd11645">
    <property type="entry name" value="Precorrin_2_C20_MT"/>
    <property type="match status" value="1"/>
</dbReference>
<dbReference type="InterPro" id="IPR014777">
    <property type="entry name" value="4pyrrole_Mease_sub1"/>
</dbReference>
<dbReference type="EC" id="2.1.1.130" evidence="9"/>
<comment type="similarity">
    <text evidence="2 7">Belongs to the precorrin methyltransferase family.</text>
</comment>
<dbReference type="InterPro" id="IPR006364">
    <property type="entry name" value="CobI/CbiL/CobIJ_dom"/>
</dbReference>
<sequence>MRRNGMAKLYGVGVGPGDPELMTLKAVRVIEECDIVAIPKSGQSINVAYTIAKGAIPDLDKKLVAELDMPMTRDRGKLEASHDAAAEQVKKWLDEGKNVAFLTLGDPTIYSTYAYVHNRVRDAGYETEILSGIPSFCAVSARLNDSLTEGEEALHIIPASYKGTEEALLMKGTKVLMKSGKSIGKLKEYIHSMENPPTVKMVERCGMEGERVFENIEAIDENASYFSVLIVRDKK</sequence>
<evidence type="ECO:0000313" key="9">
    <source>
        <dbReference type="EMBL" id="QAT42399.1"/>
    </source>
</evidence>
<accession>A0A410PU07</accession>
<protein>
    <submittedName>
        <fullName evidence="9">Precorrin-2 C(20)-methyltransferase</fullName>
        <ecNumber evidence="9">2.1.1.130</ecNumber>
    </submittedName>
</protein>
<keyword evidence="3" id="KW-0169">Cobalamin biosynthesis</keyword>
<evidence type="ECO:0000256" key="5">
    <source>
        <dbReference type="ARBA" id="ARBA00022679"/>
    </source>
</evidence>
<dbReference type="GO" id="GO:0009236">
    <property type="term" value="P:cobalamin biosynthetic process"/>
    <property type="evidence" value="ECO:0007669"/>
    <property type="project" value="UniProtKB-UniRule"/>
</dbReference>
<dbReference type="PANTHER" id="PTHR43467">
    <property type="entry name" value="COBALT-PRECORRIN-2 C(20)-METHYLTRANSFERASE"/>
    <property type="match status" value="1"/>
</dbReference>
<dbReference type="Gene3D" id="3.40.1010.10">
    <property type="entry name" value="Cobalt-precorrin-4 Transmethylase, Domain 1"/>
    <property type="match status" value="1"/>
</dbReference>
<dbReference type="AlphaFoldDB" id="A0A410PU07"/>
<keyword evidence="6" id="KW-0949">S-adenosyl-L-methionine</keyword>
<dbReference type="InterPro" id="IPR012382">
    <property type="entry name" value="CobI/CbiL"/>
</dbReference>
<feature type="domain" description="Tetrapyrrole methylase" evidence="8">
    <location>
        <begin position="8"/>
        <end position="214"/>
    </location>
</feature>
<dbReference type="GO" id="GO:0030788">
    <property type="term" value="F:precorrin-2 C20-methyltransferase activity"/>
    <property type="evidence" value="ECO:0007669"/>
    <property type="project" value="UniProtKB-EC"/>
</dbReference>
<evidence type="ECO:0000256" key="3">
    <source>
        <dbReference type="ARBA" id="ARBA00022573"/>
    </source>
</evidence>
<evidence type="ECO:0000256" key="4">
    <source>
        <dbReference type="ARBA" id="ARBA00022603"/>
    </source>
</evidence>
<dbReference type="OrthoDB" id="9804789at2"/>
<dbReference type="InterPro" id="IPR035996">
    <property type="entry name" value="4pyrrol_Methylase_sf"/>
</dbReference>
<dbReference type="InterPro" id="IPR014776">
    <property type="entry name" value="4pyrrole_Mease_sub2"/>
</dbReference>
<dbReference type="InterPro" id="IPR000878">
    <property type="entry name" value="4pyrrol_Mease"/>
</dbReference>
<dbReference type="KEGG" id="amij:EQM06_03665"/>
<keyword evidence="4 9" id="KW-0489">Methyltransferase</keyword>
<name>A0A410PU07_9FIRM</name>
<dbReference type="PANTHER" id="PTHR43467:SF2">
    <property type="entry name" value="COBALT-PRECORRIN-2 C(20)-METHYLTRANSFERASE"/>
    <property type="match status" value="1"/>
</dbReference>
<dbReference type="SUPFAM" id="SSF53790">
    <property type="entry name" value="Tetrapyrrole methylase"/>
    <property type="match status" value="1"/>
</dbReference>
<organism evidence="9 10">
    <name type="scientific">Aminipila luticellarii</name>
    <dbReference type="NCBI Taxonomy" id="2507160"/>
    <lineage>
        <taxon>Bacteria</taxon>
        <taxon>Bacillati</taxon>
        <taxon>Bacillota</taxon>
        <taxon>Clostridia</taxon>
        <taxon>Peptostreptococcales</taxon>
        <taxon>Anaerovoracaceae</taxon>
        <taxon>Aminipila</taxon>
    </lineage>
</organism>